<dbReference type="GO" id="GO:0016887">
    <property type="term" value="F:ATP hydrolysis activity"/>
    <property type="evidence" value="ECO:0007669"/>
    <property type="project" value="InterPro"/>
</dbReference>
<organism evidence="5 6">
    <name type="scientific">Saccharolobus caldissimus</name>
    <dbReference type="NCBI Taxonomy" id="1702097"/>
    <lineage>
        <taxon>Archaea</taxon>
        <taxon>Thermoproteota</taxon>
        <taxon>Thermoprotei</taxon>
        <taxon>Sulfolobales</taxon>
        <taxon>Sulfolobaceae</taxon>
        <taxon>Saccharolobus</taxon>
    </lineage>
</organism>
<dbReference type="FunFam" id="3.40.50.300:FF:000032">
    <property type="entry name" value="Export ABC transporter ATP-binding protein"/>
    <property type="match status" value="1"/>
</dbReference>
<dbReference type="EMBL" id="AP025226">
    <property type="protein sequence ID" value="BDB97940.1"/>
    <property type="molecule type" value="Genomic_DNA"/>
</dbReference>
<keyword evidence="1" id="KW-0813">Transport</keyword>
<dbReference type="PANTHER" id="PTHR24220">
    <property type="entry name" value="IMPORT ATP-BINDING PROTEIN"/>
    <property type="match status" value="1"/>
</dbReference>
<dbReference type="SUPFAM" id="SSF52540">
    <property type="entry name" value="P-loop containing nucleoside triphosphate hydrolases"/>
    <property type="match status" value="1"/>
</dbReference>
<dbReference type="SMART" id="SM00382">
    <property type="entry name" value="AAA"/>
    <property type="match status" value="1"/>
</dbReference>
<dbReference type="InterPro" id="IPR003593">
    <property type="entry name" value="AAA+_ATPase"/>
</dbReference>
<evidence type="ECO:0000256" key="3">
    <source>
        <dbReference type="ARBA" id="ARBA00022840"/>
    </source>
</evidence>
<keyword evidence="6" id="KW-1185">Reference proteome</keyword>
<evidence type="ECO:0000313" key="6">
    <source>
        <dbReference type="Proteomes" id="UP001319921"/>
    </source>
</evidence>
<evidence type="ECO:0000256" key="2">
    <source>
        <dbReference type="ARBA" id="ARBA00022741"/>
    </source>
</evidence>
<dbReference type="PANTHER" id="PTHR24220:SF86">
    <property type="entry name" value="ABC TRANSPORTER ABCH.1"/>
    <property type="match status" value="1"/>
</dbReference>
<dbReference type="InterPro" id="IPR017871">
    <property type="entry name" value="ABC_transporter-like_CS"/>
</dbReference>
<dbReference type="InterPro" id="IPR017911">
    <property type="entry name" value="MacB-like_ATP-bd"/>
</dbReference>
<gene>
    <name evidence="5" type="ORF">SACC_09570</name>
</gene>
<accession>A0AAQ4CQ59</accession>
<dbReference type="Proteomes" id="UP001319921">
    <property type="component" value="Chromosome"/>
</dbReference>
<dbReference type="InterPro" id="IPR015854">
    <property type="entry name" value="ABC_transpr_LolD-like"/>
</dbReference>
<dbReference type="InterPro" id="IPR027417">
    <property type="entry name" value="P-loop_NTPase"/>
</dbReference>
<keyword evidence="3 5" id="KW-0067">ATP-binding</keyword>
<evidence type="ECO:0000256" key="1">
    <source>
        <dbReference type="ARBA" id="ARBA00022448"/>
    </source>
</evidence>
<dbReference type="CDD" id="cd03255">
    <property type="entry name" value="ABC_MJ0796_LolCDE_FtsE"/>
    <property type="match status" value="1"/>
</dbReference>
<dbReference type="PROSITE" id="PS00211">
    <property type="entry name" value="ABC_TRANSPORTER_1"/>
    <property type="match status" value="1"/>
</dbReference>
<sequence length="239" mass="26643">MENTFKLSPVIPIYMNVVRLENVSKIYEGNVKTIALNNINLSIEEGEFLAILGPSGSGKSTLLSIIGVLDRPTEGKVYIYNMDVTKLNDSEVSKIRNEYIGFVFQNFNLIPRLSVLQNVELPLVARGLPKRKREEIAINALKLVGLEGLIRKKPTELSGGQQQRVAIARALAQNPKIVLADEPTGNLDSTNAKIVMNIFKKINEELKTTIVVVTHDKEVASYARRKIYIRDGKIVGEEK</sequence>
<dbReference type="PROSITE" id="PS50893">
    <property type="entry name" value="ABC_TRANSPORTER_2"/>
    <property type="match status" value="1"/>
</dbReference>
<dbReference type="GO" id="GO:0005524">
    <property type="term" value="F:ATP binding"/>
    <property type="evidence" value="ECO:0007669"/>
    <property type="project" value="UniProtKB-KW"/>
</dbReference>
<dbReference type="AlphaFoldDB" id="A0AAQ4CQ59"/>
<name>A0AAQ4CQ59_9CREN</name>
<evidence type="ECO:0000259" key="4">
    <source>
        <dbReference type="PROSITE" id="PS50893"/>
    </source>
</evidence>
<dbReference type="GO" id="GO:0005886">
    <property type="term" value="C:plasma membrane"/>
    <property type="evidence" value="ECO:0007669"/>
    <property type="project" value="TreeGrafter"/>
</dbReference>
<dbReference type="GO" id="GO:0022857">
    <property type="term" value="F:transmembrane transporter activity"/>
    <property type="evidence" value="ECO:0007669"/>
    <property type="project" value="TreeGrafter"/>
</dbReference>
<proteinExistence type="predicted"/>
<dbReference type="Pfam" id="PF00005">
    <property type="entry name" value="ABC_tran"/>
    <property type="match status" value="1"/>
</dbReference>
<keyword evidence="2" id="KW-0547">Nucleotide-binding</keyword>
<dbReference type="KEGG" id="scas:SACC_09570"/>
<dbReference type="GO" id="GO:0098796">
    <property type="term" value="C:membrane protein complex"/>
    <property type="evidence" value="ECO:0007669"/>
    <property type="project" value="UniProtKB-ARBA"/>
</dbReference>
<reference evidence="5 6" key="1">
    <citation type="journal article" date="2022" name="Microbiol. Resour. Announc.">
        <title>Complete Genome Sequence of the Hyperthermophilic and Acidophilic Archaeon Saccharolobus caldissimus Strain HS-3T.</title>
        <authorList>
            <person name="Sakai H.D."/>
            <person name="Kurosawa N."/>
        </authorList>
    </citation>
    <scope>NUCLEOTIDE SEQUENCE [LARGE SCALE GENOMIC DNA]</scope>
    <source>
        <strain evidence="5 6">JCM32116</strain>
    </source>
</reference>
<feature type="domain" description="ABC transporter" evidence="4">
    <location>
        <begin position="18"/>
        <end position="239"/>
    </location>
</feature>
<dbReference type="Gene3D" id="3.40.50.300">
    <property type="entry name" value="P-loop containing nucleotide triphosphate hydrolases"/>
    <property type="match status" value="1"/>
</dbReference>
<dbReference type="InterPro" id="IPR003439">
    <property type="entry name" value="ABC_transporter-like_ATP-bd"/>
</dbReference>
<evidence type="ECO:0000313" key="5">
    <source>
        <dbReference type="EMBL" id="BDB97940.1"/>
    </source>
</evidence>
<protein>
    <submittedName>
        <fullName evidence="5">Macrolide ABC transporter ATP-binding protein</fullName>
    </submittedName>
</protein>